<organism evidence="5 6">
    <name type="scientific">Paratissierella segnis</name>
    <dbReference type="NCBI Taxonomy" id="2763679"/>
    <lineage>
        <taxon>Bacteria</taxon>
        <taxon>Bacillati</taxon>
        <taxon>Bacillota</taxon>
        <taxon>Tissierellia</taxon>
        <taxon>Tissierellales</taxon>
        <taxon>Tissierellaceae</taxon>
        <taxon>Paratissierella</taxon>
    </lineage>
</organism>
<evidence type="ECO:0000313" key="5">
    <source>
        <dbReference type="EMBL" id="MBC8587221.1"/>
    </source>
</evidence>
<dbReference type="GO" id="GO:0000166">
    <property type="term" value="F:nucleotide binding"/>
    <property type="evidence" value="ECO:0007669"/>
    <property type="project" value="InterPro"/>
</dbReference>
<dbReference type="SUPFAM" id="SSF51735">
    <property type="entry name" value="NAD(P)-binding Rossmann-fold domains"/>
    <property type="match status" value="1"/>
</dbReference>
<dbReference type="PANTHER" id="PTHR42840">
    <property type="entry name" value="NAD(P)-BINDING ROSSMANN-FOLD SUPERFAMILY PROTEIN-RELATED"/>
    <property type="match status" value="1"/>
</dbReference>
<proteinExistence type="inferred from homology"/>
<dbReference type="AlphaFoldDB" id="A0A926IJA4"/>
<evidence type="ECO:0000256" key="1">
    <source>
        <dbReference type="ARBA" id="ARBA00010928"/>
    </source>
</evidence>
<evidence type="ECO:0000259" key="3">
    <source>
        <dbReference type="Pfam" id="PF01408"/>
    </source>
</evidence>
<accession>A0A926IJA4</accession>
<dbReference type="EMBL" id="JACRTG010000008">
    <property type="protein sequence ID" value="MBC8587221.1"/>
    <property type="molecule type" value="Genomic_DNA"/>
</dbReference>
<sequence length="337" mass="37962">MRKLKMGIVGLGRLGKKHAENIAFRVPNAELLAVCSIKEDEVEEAQKNWGIPFGYTNFKEMLNNKELEAAFIASSSTEHSKQIELALNAGLHVFSEKPLGITREEVIYIADIINKHKDKKFMLGFMRRFDPSYVYAKKKLDNGEIGKPIYIRCYSIDPISAIDGAIAFSEKSGGLFLDMMIHDLDLSRWFSNSEAKTVFAVGDNYIYPEFEKYDDIDNGAAMIQFNNGTIASFFAGRTSIHGYHIETEIIGTKGTLRIGTIPEKNLVTIFNENGAVRECHEGFLERFEDAYLNELQEFVDCVLEDRKTPVGAFDGLKATEIGYACRKSFATKQIVML</sequence>
<keyword evidence="2" id="KW-0560">Oxidoreductase</keyword>
<feature type="domain" description="Gfo/Idh/MocA-like oxidoreductase C-terminal" evidence="4">
    <location>
        <begin position="137"/>
        <end position="337"/>
    </location>
</feature>
<dbReference type="GO" id="GO:0006740">
    <property type="term" value="P:NADPH regeneration"/>
    <property type="evidence" value="ECO:0007669"/>
    <property type="project" value="TreeGrafter"/>
</dbReference>
<dbReference type="GO" id="GO:0016491">
    <property type="term" value="F:oxidoreductase activity"/>
    <property type="evidence" value="ECO:0007669"/>
    <property type="project" value="UniProtKB-KW"/>
</dbReference>
<dbReference type="Gene3D" id="3.30.360.10">
    <property type="entry name" value="Dihydrodipicolinate Reductase, domain 2"/>
    <property type="match status" value="1"/>
</dbReference>
<dbReference type="Gene3D" id="3.40.50.720">
    <property type="entry name" value="NAD(P)-binding Rossmann-like Domain"/>
    <property type="match status" value="1"/>
</dbReference>
<dbReference type="RefSeq" id="WP_262428691.1">
    <property type="nucleotide sequence ID" value="NZ_JACRTG010000008.1"/>
</dbReference>
<dbReference type="InterPro" id="IPR036291">
    <property type="entry name" value="NAD(P)-bd_dom_sf"/>
</dbReference>
<dbReference type="InterPro" id="IPR004104">
    <property type="entry name" value="Gfo/Idh/MocA-like_OxRdtase_C"/>
</dbReference>
<evidence type="ECO:0000313" key="6">
    <source>
        <dbReference type="Proteomes" id="UP000601171"/>
    </source>
</evidence>
<reference evidence="5" key="1">
    <citation type="submission" date="2020-08" db="EMBL/GenBank/DDBJ databases">
        <title>Genome public.</title>
        <authorList>
            <person name="Liu C."/>
            <person name="Sun Q."/>
        </authorList>
    </citation>
    <scope>NUCLEOTIDE SEQUENCE</scope>
    <source>
        <strain evidence="5">BX21</strain>
    </source>
</reference>
<dbReference type="SUPFAM" id="SSF55347">
    <property type="entry name" value="Glyceraldehyde-3-phosphate dehydrogenase-like, C-terminal domain"/>
    <property type="match status" value="1"/>
</dbReference>
<feature type="domain" description="Gfo/Idh/MocA-like oxidoreductase N-terminal" evidence="3">
    <location>
        <begin position="5"/>
        <end position="122"/>
    </location>
</feature>
<dbReference type="Proteomes" id="UP000601171">
    <property type="component" value="Unassembled WGS sequence"/>
</dbReference>
<evidence type="ECO:0000259" key="4">
    <source>
        <dbReference type="Pfam" id="PF02894"/>
    </source>
</evidence>
<dbReference type="InterPro" id="IPR000683">
    <property type="entry name" value="Gfo/Idh/MocA-like_OxRdtase_N"/>
</dbReference>
<keyword evidence="6" id="KW-1185">Reference proteome</keyword>
<comment type="caution">
    <text evidence="5">The sequence shown here is derived from an EMBL/GenBank/DDBJ whole genome shotgun (WGS) entry which is preliminary data.</text>
</comment>
<protein>
    <submittedName>
        <fullName evidence="5">Gfo/Idh/MocA family oxidoreductase</fullName>
    </submittedName>
</protein>
<dbReference type="Pfam" id="PF01408">
    <property type="entry name" value="GFO_IDH_MocA"/>
    <property type="match status" value="1"/>
</dbReference>
<evidence type="ECO:0000256" key="2">
    <source>
        <dbReference type="ARBA" id="ARBA00023002"/>
    </source>
</evidence>
<dbReference type="PANTHER" id="PTHR42840:SF3">
    <property type="entry name" value="BINDING ROSSMANN FOLD OXIDOREDUCTASE, PUTATIVE (AFU_ORTHOLOGUE AFUA_2G10240)-RELATED"/>
    <property type="match status" value="1"/>
</dbReference>
<dbReference type="GO" id="GO:0005737">
    <property type="term" value="C:cytoplasm"/>
    <property type="evidence" value="ECO:0007669"/>
    <property type="project" value="TreeGrafter"/>
</dbReference>
<dbReference type="Pfam" id="PF02894">
    <property type="entry name" value="GFO_IDH_MocA_C"/>
    <property type="match status" value="1"/>
</dbReference>
<name>A0A926IJA4_9FIRM</name>
<comment type="similarity">
    <text evidence="1">Belongs to the Gfo/Idh/MocA family.</text>
</comment>
<gene>
    <name evidence="5" type="ORF">H8707_03055</name>
</gene>